<proteinExistence type="predicted"/>
<accession>T2S7Q0</accession>
<protein>
    <submittedName>
        <fullName evidence="1">Uncharacterized protein</fullName>
    </submittedName>
</protein>
<gene>
    <name evidence="1" type="ORF">HPSA50_0631</name>
</gene>
<dbReference type="AlphaFoldDB" id="T2S7Q0"/>
<evidence type="ECO:0000313" key="2">
    <source>
        <dbReference type="Proteomes" id="UP000015816"/>
    </source>
</evidence>
<reference evidence="1 2" key="1">
    <citation type="journal article" date="2013" name="Genome Announc.">
        <title>Genome Sequences of Three hpAfrica2 Strains of Helicobacter pylori.</title>
        <authorList>
            <person name="Duncan S.S."/>
            <person name="Bertoli M.T."/>
            <person name="Kersulyte D."/>
            <person name="Valk P.L."/>
            <person name="Tamma S."/>
            <person name="Segal I."/>
            <person name="McClain M.S."/>
            <person name="Cover T.L."/>
            <person name="Berg D.E."/>
        </authorList>
    </citation>
    <scope>NUCLEOTIDE SEQUENCE [LARGE SCALE GENOMIC DNA]</scope>
    <source>
        <strain evidence="1 2">SouthAfrica50</strain>
    </source>
</reference>
<comment type="caution">
    <text evidence="1">The sequence shown here is derived from an EMBL/GenBank/DDBJ whole genome shotgun (WGS) entry which is preliminary data.</text>
</comment>
<dbReference type="Proteomes" id="UP000015816">
    <property type="component" value="Unassembled WGS sequence"/>
</dbReference>
<organism evidence="1 2">
    <name type="scientific">Helicobacter pylori SouthAfrica50</name>
    <dbReference type="NCBI Taxonomy" id="1352357"/>
    <lineage>
        <taxon>Bacteria</taxon>
        <taxon>Pseudomonadati</taxon>
        <taxon>Campylobacterota</taxon>
        <taxon>Epsilonproteobacteria</taxon>
        <taxon>Campylobacterales</taxon>
        <taxon>Helicobacteraceae</taxon>
        <taxon>Helicobacter</taxon>
    </lineage>
</organism>
<dbReference type="EMBL" id="AVNI01000002">
    <property type="protein sequence ID" value="EQD88330.1"/>
    <property type="molecule type" value="Genomic_DNA"/>
</dbReference>
<sequence>MFYRFRFHSKIKLKEFIACSSSSFIVCFKNPLRVFMGE</sequence>
<dbReference type="PATRIC" id="fig|1352357.3.peg.618"/>
<evidence type="ECO:0000313" key="1">
    <source>
        <dbReference type="EMBL" id="EQD88330.1"/>
    </source>
</evidence>
<name>T2S7Q0_HELPX</name>